<comment type="caution">
    <text evidence="2">The sequence shown here is derived from an EMBL/GenBank/DDBJ whole genome shotgun (WGS) entry which is preliminary data.</text>
</comment>
<proteinExistence type="predicted"/>
<accession>A0A2C6LCB7</accession>
<evidence type="ECO:0000313" key="2">
    <source>
        <dbReference type="EMBL" id="PHJ25259.1"/>
    </source>
</evidence>
<feature type="compositionally biased region" description="Low complexity" evidence="1">
    <location>
        <begin position="223"/>
        <end position="234"/>
    </location>
</feature>
<dbReference type="EMBL" id="MIGC01000352">
    <property type="protein sequence ID" value="PHJ25259.1"/>
    <property type="molecule type" value="Genomic_DNA"/>
</dbReference>
<dbReference type="Proteomes" id="UP000221165">
    <property type="component" value="Unassembled WGS sequence"/>
</dbReference>
<evidence type="ECO:0000256" key="1">
    <source>
        <dbReference type="SAM" id="MobiDB-lite"/>
    </source>
</evidence>
<dbReference type="VEuPathDB" id="ToxoDB:CSUI_000888"/>
<evidence type="ECO:0000313" key="3">
    <source>
        <dbReference type="Proteomes" id="UP000221165"/>
    </source>
</evidence>
<gene>
    <name evidence="2" type="ORF">CSUI_000888</name>
</gene>
<sequence>MDSGKQPELLITSTVLRGGACAAGGPPGASSGGGSPGPSSAYTAALASFSPQRRSVVEELGKTVEGRGDLPSIMKFIREKSATADKSDLMAAVIFHGKTRGAPDIKPGVRGTLSTLYRAAAVLQIHDREFRELEADISKRLREAAAAHSLELESKKQRVQASRSRRQQQTLKQSSNLQTSGRSRARTKSFLELPQPPASVADSPGGSRGSSRLSTVSELGEISEVSESSPSTSTRWGRGSQGLSTLEGVSALFDTPDTLPVVVPKSNTNNSSGQVGRGSAAARHVNVDDSRSSLSQRFRQRSRESLSKAWSILRNNKKVVGGAVVIALAATGAIVAHKKMKNWRGLLGTKSFGWNVSSCQLKLNLNAAHQKRGMGSVASIDGVWANNTEGRLKVSYHERPAFVSSRGKDIWAWSKRVVSFGLSRASRTETFRIPGNCVASRSSSYSVREEGGSVALVLIDLDYRPGSFVVPRVVVATTEVEHLLDGVSEFDEDWTLYPGCLLRLTVKRELLAGPPIVLVDAVQRKVSLGNHALREKHYNVPADCLLDSSKNVKYMTFEKSTDQEKVVELLVLMDAGDRRDGWTALSKNPELTDDFSYLLTDSDEFSALTEDQEVVSAARV</sequence>
<organism evidence="2 3">
    <name type="scientific">Cystoisospora suis</name>
    <dbReference type="NCBI Taxonomy" id="483139"/>
    <lineage>
        <taxon>Eukaryota</taxon>
        <taxon>Sar</taxon>
        <taxon>Alveolata</taxon>
        <taxon>Apicomplexa</taxon>
        <taxon>Conoidasida</taxon>
        <taxon>Coccidia</taxon>
        <taxon>Eucoccidiorida</taxon>
        <taxon>Eimeriorina</taxon>
        <taxon>Sarcocystidae</taxon>
        <taxon>Cystoisospora</taxon>
    </lineage>
</organism>
<feature type="compositionally biased region" description="Polar residues" evidence="1">
    <location>
        <begin position="170"/>
        <end position="182"/>
    </location>
</feature>
<name>A0A2C6LCB7_9APIC</name>
<feature type="compositionally biased region" description="Gly residues" evidence="1">
    <location>
        <begin position="21"/>
        <end position="36"/>
    </location>
</feature>
<protein>
    <submittedName>
        <fullName evidence="2">Uncharacterized protein</fullName>
    </submittedName>
</protein>
<feature type="region of interest" description="Disordered" evidence="1">
    <location>
        <begin position="266"/>
        <end position="298"/>
    </location>
</feature>
<dbReference type="OrthoDB" id="330277at2759"/>
<dbReference type="RefSeq" id="XP_067926931.1">
    <property type="nucleotide sequence ID" value="XM_068061095.1"/>
</dbReference>
<reference evidence="2 3" key="1">
    <citation type="journal article" date="2017" name="Int. J. Parasitol.">
        <title>The genome of the protozoan parasite Cystoisospora suis and a reverse vaccinology approach to identify vaccine candidates.</title>
        <authorList>
            <person name="Palmieri N."/>
            <person name="Shrestha A."/>
            <person name="Ruttkowski B."/>
            <person name="Beck T."/>
            <person name="Vogl C."/>
            <person name="Tomley F."/>
            <person name="Blake D.P."/>
            <person name="Joachim A."/>
        </authorList>
    </citation>
    <scope>NUCLEOTIDE SEQUENCE [LARGE SCALE GENOMIC DNA]</scope>
    <source>
        <strain evidence="2 3">Wien I</strain>
    </source>
</reference>
<dbReference type="AlphaFoldDB" id="A0A2C6LCB7"/>
<feature type="region of interest" description="Disordered" evidence="1">
    <location>
        <begin position="21"/>
        <end position="43"/>
    </location>
</feature>
<keyword evidence="3" id="KW-1185">Reference proteome</keyword>
<dbReference type="GeneID" id="94424306"/>
<feature type="region of interest" description="Disordered" evidence="1">
    <location>
        <begin position="149"/>
        <end position="241"/>
    </location>
</feature>